<comment type="caution">
    <text evidence="1">The sequence shown here is derived from an EMBL/GenBank/DDBJ whole genome shotgun (WGS) entry which is preliminary data.</text>
</comment>
<dbReference type="AlphaFoldDB" id="A0AAP2CQ47"/>
<dbReference type="Proteomes" id="UP001315686">
    <property type="component" value="Unassembled WGS sequence"/>
</dbReference>
<organism evidence="1 2">
    <name type="scientific">Harenicola maris</name>
    <dbReference type="NCBI Taxonomy" id="2841044"/>
    <lineage>
        <taxon>Bacteria</taxon>
        <taxon>Pseudomonadati</taxon>
        <taxon>Pseudomonadota</taxon>
        <taxon>Alphaproteobacteria</taxon>
        <taxon>Rhodobacterales</taxon>
        <taxon>Paracoccaceae</taxon>
        <taxon>Harenicola</taxon>
    </lineage>
</organism>
<dbReference type="EMBL" id="JADQAZ010000002">
    <property type="protein sequence ID" value="MBT0957765.1"/>
    <property type="molecule type" value="Genomic_DNA"/>
</dbReference>
<evidence type="ECO:0000313" key="2">
    <source>
        <dbReference type="Proteomes" id="UP001315686"/>
    </source>
</evidence>
<gene>
    <name evidence="1" type="ORF">IV417_10220</name>
</gene>
<keyword evidence="2" id="KW-1185">Reference proteome</keyword>
<sequence>MSAENPLIFLACNRDGLGERLRALGNAMALAEHFGAQFKFHWQNLREVLRDAHSILPAEEFFDPQFIADHMISDEEFEAMGDVPMVRDVPLEQIKAKLGEEGAVLSVQQPHLIYQIKGIEAEMDIDGMFPKVFARIRLAEEIEKARRAAEAVEFPPNPTAIHLRSGDIIYGMYRTMDAFHGKVVSYPIALELARQLAAKGETPVIFGQDADLTQYMKEATGGLRVDDLSAPFGFTQTQHAVFDICMFGRCSRIFAGQSGFAILGAWLAGCKVENPARFLTPDESIACIEKTVFEGTDSPLVSGMQRAFACRAAFVIDKRTIAEDDRWWRLLRAGRSYDPTNDFTQLVYAASLANAGDVEEVNEVLFTMLDRLPKERGRIMAVLKNYNPHTGLVVEPYMPYLAKAAEGGSAMAALCMAVSSRALGRDEDLAKFSDMFEANATEDEARIGKRMLA</sequence>
<name>A0AAP2CQ47_9RHOB</name>
<protein>
    <submittedName>
        <fullName evidence="1">Uncharacterized protein</fullName>
    </submittedName>
</protein>
<dbReference type="RefSeq" id="WP_327793989.1">
    <property type="nucleotide sequence ID" value="NZ_JADQAZ010000002.1"/>
</dbReference>
<reference evidence="1 2" key="1">
    <citation type="journal article" date="2021" name="Arch. Microbiol.">
        <title>Harenicola maris gen. nov., sp. nov. isolated from the Sea of Japan shallow sediments.</title>
        <authorList>
            <person name="Romanenko L.A."/>
            <person name="Kurilenko V.V."/>
            <person name="Chernysheva N.Y."/>
            <person name="Tekutyeva L.A."/>
            <person name="Velansky P.V."/>
            <person name="Svetashev V.I."/>
            <person name="Isaeva M.P."/>
        </authorList>
    </citation>
    <scope>NUCLEOTIDE SEQUENCE [LARGE SCALE GENOMIC DNA]</scope>
    <source>
        <strain evidence="1 2">KMM 3653</strain>
    </source>
</reference>
<proteinExistence type="predicted"/>
<evidence type="ECO:0000313" key="1">
    <source>
        <dbReference type="EMBL" id="MBT0957765.1"/>
    </source>
</evidence>
<accession>A0AAP2CQ47</accession>